<reference evidence="4" key="1">
    <citation type="journal article" date="2011" name="PLoS Biol.">
        <title>Gene gain and loss during evolution of obligate parasitism in the white rust pathogen of Arabidopsis thaliana.</title>
        <authorList>
            <person name="Kemen E."/>
            <person name="Gardiner A."/>
            <person name="Schultz-Larsen T."/>
            <person name="Kemen A.C."/>
            <person name="Balmuth A.L."/>
            <person name="Robert-Seilaniantz A."/>
            <person name="Bailey K."/>
            <person name="Holub E."/>
            <person name="Studholme D.J."/>
            <person name="Maclean D."/>
            <person name="Jones J.D."/>
        </authorList>
    </citation>
    <scope>NUCLEOTIDE SEQUENCE</scope>
</reference>
<dbReference type="GO" id="GO:0003924">
    <property type="term" value="F:GTPase activity"/>
    <property type="evidence" value="ECO:0007669"/>
    <property type="project" value="InterPro"/>
</dbReference>
<proteinExistence type="predicted"/>
<dbReference type="GO" id="GO:0005525">
    <property type="term" value="F:GTP binding"/>
    <property type="evidence" value="ECO:0007669"/>
    <property type="project" value="InterPro"/>
</dbReference>
<feature type="domain" description="Guanylate-binding protein N-terminal" evidence="3">
    <location>
        <begin position="30"/>
        <end position="284"/>
    </location>
</feature>
<organism evidence="4">
    <name type="scientific">Albugo laibachii Nc14</name>
    <dbReference type="NCBI Taxonomy" id="890382"/>
    <lineage>
        <taxon>Eukaryota</taxon>
        <taxon>Sar</taxon>
        <taxon>Stramenopiles</taxon>
        <taxon>Oomycota</taxon>
        <taxon>Peronosporomycetes</taxon>
        <taxon>Albuginales</taxon>
        <taxon>Albuginaceae</taxon>
        <taxon>Albugo</taxon>
    </lineage>
</organism>
<dbReference type="PANTHER" id="PTHR10751">
    <property type="entry name" value="GUANYLATE BINDING PROTEIN"/>
    <property type="match status" value="1"/>
</dbReference>
<feature type="region of interest" description="Disordered" evidence="2">
    <location>
        <begin position="781"/>
        <end position="806"/>
    </location>
</feature>
<dbReference type="Gene3D" id="3.40.50.300">
    <property type="entry name" value="P-loop containing nucleotide triphosphate hydrolases"/>
    <property type="match status" value="1"/>
</dbReference>
<reference evidence="4" key="2">
    <citation type="submission" date="2011-02" db="EMBL/GenBank/DDBJ databases">
        <authorList>
            <person name="MacLean D."/>
        </authorList>
    </citation>
    <scope>NUCLEOTIDE SEQUENCE</scope>
</reference>
<protein>
    <submittedName>
        <fullName evidence="4">Uncharacterized protein AlNc14C1107G12779</fullName>
    </submittedName>
</protein>
<evidence type="ECO:0000256" key="2">
    <source>
        <dbReference type="SAM" id="MobiDB-lite"/>
    </source>
</evidence>
<sequence>MQKSNDKMSSEWKCLPLLRYSYPMGENAVWEVDPEAIRFLNSQENPLTQIIALTGTTAKNQLMRAIFRDHCSIVSSSGVALWLWKERKTKTKPSVRFWLTRQSPREKEDAKLLTEHDEMKVFTLLMLLSSVYIHQLDGVCTIQSFKKLLPWLEQLPESCKIRSKTQEPQHVLDDLGTQTPPFVFVCPNAKGKWRMRPDGQKYSYQEFLDQILMDEEGLDDEIVMRNTLRMYLKLIFPQHYLVGLSRMTEPKDDRLPSDENEDQLHSFRPQFLEELDDFCEHYLRKECILQKPGMGRPFQLGKGWSAMVSAYVDAMNRSKPLVIQEAIDAHTNVQVEEAFQVAKRQFYDQFFVILCQKSHARDDVSTDKVAEKSDINEAAILTSNREIMTLYHKVIQDTSIKTFLHVECSVLPDTQVLEAYREKWQAECFAELQKLLELNDHNSTSFCSKLIKSILPNDLEEMIKDIDTRKRESFCDGIMAVLSRFKSNIDQMLNTYKVEAIGPGRGEVLEQVITTVLFKSIVSMGRTMLRKYEAHLREMKCELGQVESDLAKVSMPALMDSSDGNGAGLAFNGDDQKRLYEAELEQATQQWTDVRSLLRSELETKKGCLENLQLEMQTMNKKHELRVDNLEQELRLERSRLDEVQKKAQEDRREANLHVQGVSEQVLDKERGFYVEERAILDQQQELLSRIVQLERELVQKKTEHMQAMFDLETQHVNDAEALKQEHVEFSRQLKTQGRTDSNVLRQAYQKRKANLRKDVGDIDREMCHLEDKLRLLATGSRPDRERASTANRRLLNQTNVSTESPGAVDVVEGLKDSETTSASGFDICRPS</sequence>
<gene>
    <name evidence="4" type="primary">AlNc14C1107G12779</name>
    <name evidence="4" type="ORF">ALNC14_142330</name>
</gene>
<dbReference type="Pfam" id="PF02263">
    <property type="entry name" value="GBP"/>
    <property type="match status" value="1"/>
</dbReference>
<feature type="compositionally biased region" description="Polar residues" evidence="2">
    <location>
        <begin position="789"/>
        <end position="805"/>
    </location>
</feature>
<name>F0X2I6_9STRA</name>
<dbReference type="AlphaFoldDB" id="F0X2I6"/>
<dbReference type="InterPro" id="IPR027417">
    <property type="entry name" value="P-loop_NTPase"/>
</dbReference>
<dbReference type="HOGENOM" id="CLU_007540_0_0_1"/>
<keyword evidence="1" id="KW-0175">Coiled coil</keyword>
<evidence type="ECO:0000256" key="1">
    <source>
        <dbReference type="SAM" id="Coils"/>
    </source>
</evidence>
<evidence type="ECO:0000259" key="3">
    <source>
        <dbReference type="Pfam" id="PF02263"/>
    </source>
</evidence>
<feature type="coiled-coil region" evidence="1">
    <location>
        <begin position="613"/>
        <end position="654"/>
    </location>
</feature>
<dbReference type="EMBL" id="FR824880">
    <property type="protein sequence ID" value="CCA28089.1"/>
    <property type="molecule type" value="Genomic_DNA"/>
</dbReference>
<accession>F0X2I6</accession>
<dbReference type="InterPro" id="IPR015894">
    <property type="entry name" value="Guanylate-bd_N"/>
</dbReference>
<evidence type="ECO:0000313" key="4">
    <source>
        <dbReference type="EMBL" id="CCA28089.1"/>
    </source>
</evidence>